<evidence type="ECO:0008006" key="4">
    <source>
        <dbReference type="Google" id="ProtNLM"/>
    </source>
</evidence>
<dbReference type="RefSeq" id="WP_074788958.1">
    <property type="nucleotide sequence ID" value="NZ_FNZX01000004.1"/>
</dbReference>
<dbReference type="Proteomes" id="UP000182321">
    <property type="component" value="Unassembled WGS sequence"/>
</dbReference>
<protein>
    <recommendedName>
        <fullName evidence="4">DUF3592 domain-containing protein</fullName>
    </recommendedName>
</protein>
<accession>A0A1H7FV75</accession>
<evidence type="ECO:0000256" key="1">
    <source>
        <dbReference type="SAM" id="Phobius"/>
    </source>
</evidence>
<proteinExistence type="predicted"/>
<dbReference type="AlphaFoldDB" id="A0A1H7FV75"/>
<keyword evidence="1" id="KW-0812">Transmembrane</keyword>
<gene>
    <name evidence="2" type="ORF">SAMN02910377_00499</name>
</gene>
<evidence type="ECO:0000313" key="2">
    <source>
        <dbReference type="EMBL" id="SEK29828.1"/>
    </source>
</evidence>
<feature type="transmembrane region" description="Helical" evidence="1">
    <location>
        <begin position="113"/>
        <end position="139"/>
    </location>
</feature>
<name>A0A1H7FV75_9FIRM</name>
<reference evidence="3" key="1">
    <citation type="submission" date="2016-10" db="EMBL/GenBank/DDBJ databases">
        <authorList>
            <person name="Varghese N."/>
        </authorList>
    </citation>
    <scope>NUCLEOTIDE SEQUENCE [LARGE SCALE GENOMIC DNA]</scope>
    <source>
        <strain evidence="3">ACV-9</strain>
    </source>
</reference>
<organism evidence="2 3">
    <name type="scientific">Pseudobutyrivibrio ruminis</name>
    <dbReference type="NCBI Taxonomy" id="46206"/>
    <lineage>
        <taxon>Bacteria</taxon>
        <taxon>Bacillati</taxon>
        <taxon>Bacillota</taxon>
        <taxon>Clostridia</taxon>
        <taxon>Lachnospirales</taxon>
        <taxon>Lachnospiraceae</taxon>
        <taxon>Pseudobutyrivibrio</taxon>
    </lineage>
</organism>
<feature type="transmembrane region" description="Helical" evidence="1">
    <location>
        <begin position="12"/>
        <end position="31"/>
    </location>
</feature>
<keyword evidence="1" id="KW-1133">Transmembrane helix</keyword>
<keyword evidence="1" id="KW-0472">Membrane</keyword>
<dbReference type="EMBL" id="FNZX01000004">
    <property type="protein sequence ID" value="SEK29828.1"/>
    <property type="molecule type" value="Genomic_DNA"/>
</dbReference>
<evidence type="ECO:0000313" key="3">
    <source>
        <dbReference type="Proteomes" id="UP000182321"/>
    </source>
</evidence>
<keyword evidence="3" id="KW-1185">Reference proteome</keyword>
<sequence length="239" mass="27372">MNKFLTKYFMAIFGGIFALVGTIIIIVGIITNVKMSQFKESAVEVNGVIDNIIVEDRGDETDYDVFVAFEYDGEYYEDVHLDFYSSSMYEGQEIDLLIDPDNPTDVHTSDGDLFFTLMFVGLGGLFALIGYIILIVSILNKKKKAGLLERGQHIYGEIESMEQDYSITINGRHPFRIYCKYKNPTDGYIYKFKSDTLDFNPWDSYKTGDSIDIYVDPDNFKKYYVDAVDKAADIVRDYT</sequence>